<accession>A0A9J6AYW7</accession>
<feature type="non-terminal residue" evidence="1">
    <location>
        <position position="1"/>
    </location>
</feature>
<sequence>MPPDFYAMEDNDTLFLEAEGTRDTQRIFGQNPTSFMRHLNFLVHDHNTCPLWEMFGSDNMNDQRDNVLQHMRKLWNNWRGSLHKNMKSKPLHEVLNDVPIGVDKSYWEWLVNGHFLSDMFK</sequence>
<name>A0A9J6AYW7_SOLCO</name>
<proteinExistence type="predicted"/>
<comment type="caution">
    <text evidence="1">The sequence shown here is derived from an EMBL/GenBank/DDBJ whole genome shotgun (WGS) entry which is preliminary data.</text>
</comment>
<dbReference type="Proteomes" id="UP000824120">
    <property type="component" value="Chromosome 1"/>
</dbReference>
<gene>
    <name evidence="1" type="ORF">H5410_001490</name>
</gene>
<dbReference type="AlphaFoldDB" id="A0A9J6AYW7"/>
<dbReference type="PANTHER" id="PTHR33499">
    <property type="entry name" value="OS12G0282400 PROTEIN-RELATED"/>
    <property type="match status" value="1"/>
</dbReference>
<dbReference type="OrthoDB" id="1729877at2759"/>
<evidence type="ECO:0000313" key="1">
    <source>
        <dbReference type="EMBL" id="KAG5629773.1"/>
    </source>
</evidence>
<dbReference type="PANTHER" id="PTHR33499:SF35">
    <property type="entry name" value="TRANSPOSASE MUDR PLANT DOMAIN-CONTAINING PROTEIN"/>
    <property type="match status" value="1"/>
</dbReference>
<keyword evidence="2" id="KW-1185">Reference proteome</keyword>
<dbReference type="EMBL" id="JACXVP010000001">
    <property type="protein sequence ID" value="KAG5629773.1"/>
    <property type="molecule type" value="Genomic_DNA"/>
</dbReference>
<reference evidence="1 2" key="1">
    <citation type="submission" date="2020-09" db="EMBL/GenBank/DDBJ databases">
        <title>De no assembly of potato wild relative species, Solanum commersonii.</title>
        <authorList>
            <person name="Cho K."/>
        </authorList>
    </citation>
    <scope>NUCLEOTIDE SEQUENCE [LARGE SCALE GENOMIC DNA]</scope>
    <source>
        <strain evidence="1">LZ3.2</strain>
        <tissue evidence="1">Leaf</tissue>
    </source>
</reference>
<protein>
    <submittedName>
        <fullName evidence="1">Uncharacterized protein</fullName>
    </submittedName>
</protein>
<organism evidence="1 2">
    <name type="scientific">Solanum commersonii</name>
    <name type="common">Commerson's wild potato</name>
    <name type="synonym">Commerson's nightshade</name>
    <dbReference type="NCBI Taxonomy" id="4109"/>
    <lineage>
        <taxon>Eukaryota</taxon>
        <taxon>Viridiplantae</taxon>
        <taxon>Streptophyta</taxon>
        <taxon>Embryophyta</taxon>
        <taxon>Tracheophyta</taxon>
        <taxon>Spermatophyta</taxon>
        <taxon>Magnoliopsida</taxon>
        <taxon>eudicotyledons</taxon>
        <taxon>Gunneridae</taxon>
        <taxon>Pentapetalae</taxon>
        <taxon>asterids</taxon>
        <taxon>lamiids</taxon>
        <taxon>Solanales</taxon>
        <taxon>Solanaceae</taxon>
        <taxon>Solanoideae</taxon>
        <taxon>Solaneae</taxon>
        <taxon>Solanum</taxon>
    </lineage>
</organism>
<evidence type="ECO:0000313" key="2">
    <source>
        <dbReference type="Proteomes" id="UP000824120"/>
    </source>
</evidence>